<organism evidence="4 5">
    <name type="scientific">Chenopodium quinoa</name>
    <name type="common">Quinoa</name>
    <dbReference type="NCBI Taxonomy" id="63459"/>
    <lineage>
        <taxon>Eukaryota</taxon>
        <taxon>Viridiplantae</taxon>
        <taxon>Streptophyta</taxon>
        <taxon>Embryophyta</taxon>
        <taxon>Tracheophyta</taxon>
        <taxon>Spermatophyta</taxon>
        <taxon>Magnoliopsida</taxon>
        <taxon>eudicotyledons</taxon>
        <taxon>Gunneridae</taxon>
        <taxon>Pentapetalae</taxon>
        <taxon>Caryophyllales</taxon>
        <taxon>Chenopodiaceae</taxon>
        <taxon>Chenopodioideae</taxon>
        <taxon>Atripliceae</taxon>
        <taxon>Chenopodium</taxon>
    </lineage>
</organism>
<name>A0A803L5C7_CHEQI</name>
<dbReference type="SMR" id="A0A803L5C7"/>
<dbReference type="OMA" id="NIHEATR"/>
<dbReference type="EnsemblPlants" id="AUR62007066-RA">
    <property type="protein sequence ID" value="AUR62007066-RA:cds"/>
    <property type="gene ID" value="AUR62007066"/>
</dbReference>
<evidence type="ECO:0000256" key="1">
    <source>
        <dbReference type="RuleBase" id="RU003460"/>
    </source>
</evidence>
<evidence type="ECO:0000313" key="5">
    <source>
        <dbReference type="Proteomes" id="UP000596660"/>
    </source>
</evidence>
<dbReference type="PRINTS" id="PR01225">
    <property type="entry name" value="EXPANSNFAMLY"/>
</dbReference>
<dbReference type="AlphaFoldDB" id="A0A803L5C7"/>
<dbReference type="PROSITE" id="PS50842">
    <property type="entry name" value="EXPANSIN_EG45"/>
    <property type="match status" value="1"/>
</dbReference>
<dbReference type="GO" id="GO:0009653">
    <property type="term" value="P:anatomical structure morphogenesis"/>
    <property type="evidence" value="ECO:0007669"/>
    <property type="project" value="UniProtKB-ARBA"/>
</dbReference>
<dbReference type="PANTHER" id="PTHR31692">
    <property type="entry name" value="EXPANSIN-B3"/>
    <property type="match status" value="1"/>
</dbReference>
<reference evidence="4" key="2">
    <citation type="submission" date="2021-03" db="UniProtKB">
        <authorList>
            <consortium name="EnsemblPlants"/>
        </authorList>
    </citation>
    <scope>IDENTIFICATION</scope>
</reference>
<keyword evidence="5" id="KW-1185">Reference proteome</keyword>
<dbReference type="Proteomes" id="UP000596660">
    <property type="component" value="Unplaced"/>
</dbReference>
<reference evidence="4" key="1">
    <citation type="journal article" date="2017" name="Nature">
        <title>The genome of Chenopodium quinoa.</title>
        <authorList>
            <person name="Jarvis D.E."/>
            <person name="Ho Y.S."/>
            <person name="Lightfoot D.J."/>
            <person name="Schmoeckel S.M."/>
            <person name="Li B."/>
            <person name="Borm T.J.A."/>
            <person name="Ohyanagi H."/>
            <person name="Mineta K."/>
            <person name="Michell C.T."/>
            <person name="Saber N."/>
            <person name="Kharbatia N.M."/>
            <person name="Rupper R.R."/>
            <person name="Sharp A.R."/>
            <person name="Dally N."/>
            <person name="Boughton B.A."/>
            <person name="Woo Y.H."/>
            <person name="Gao G."/>
            <person name="Schijlen E.G.W.M."/>
            <person name="Guo X."/>
            <person name="Momin A.A."/>
            <person name="Negrao S."/>
            <person name="Al-Babili S."/>
            <person name="Gehring C."/>
            <person name="Roessner U."/>
            <person name="Jung C."/>
            <person name="Murphy K."/>
            <person name="Arold S.T."/>
            <person name="Gojobori T."/>
            <person name="van der Linden C.G."/>
            <person name="van Loo E.N."/>
            <person name="Jellen E.N."/>
            <person name="Maughan P.J."/>
            <person name="Tester M."/>
        </authorList>
    </citation>
    <scope>NUCLEOTIDE SEQUENCE [LARGE SCALE GENOMIC DNA]</scope>
    <source>
        <strain evidence="4">cv. PI 614886</strain>
    </source>
</reference>
<feature type="domain" description="Expansin-like CBD" evidence="3">
    <location>
        <begin position="140"/>
        <end position="217"/>
    </location>
</feature>
<sequence>MMLLFVLGYGQDIYSRATYFGQANPNGACGYGEYGRTANDGYVAGVDRPYKNGIGCGKVQDKRMHTRWGGGLVVVATDFGMGDRTDFLFPAKTYAKMAQPGLEAELLSYGVVNIEYHRVPCTFRGSNFIVNIHEATRYPNYLAIIITYNPILYDVVGIQVLQEETQEWKPMRKPFGAVWDLENPPRVNGGYRLRYFLQASNTNAATWVESPTLIPANNSRKGADFELAIKL</sequence>
<dbReference type="GO" id="GO:0005576">
    <property type="term" value="C:extracellular region"/>
    <property type="evidence" value="ECO:0007669"/>
    <property type="project" value="InterPro"/>
</dbReference>
<evidence type="ECO:0000259" key="2">
    <source>
        <dbReference type="PROSITE" id="PS50842"/>
    </source>
</evidence>
<dbReference type="InterPro" id="IPR036908">
    <property type="entry name" value="RlpA-like_sf"/>
</dbReference>
<dbReference type="InterPro" id="IPR007118">
    <property type="entry name" value="Expan_Lol_pI"/>
</dbReference>
<accession>A0A803L5C7</accession>
<feature type="domain" description="Expansin-like EG45" evidence="2">
    <location>
        <begin position="26"/>
        <end position="126"/>
    </location>
</feature>
<dbReference type="InterPro" id="IPR036749">
    <property type="entry name" value="Expansin_CBD_sf"/>
</dbReference>
<evidence type="ECO:0000313" key="4">
    <source>
        <dbReference type="EnsemblPlants" id="AUR62007066-RA:cds"/>
    </source>
</evidence>
<dbReference type="Gene3D" id="2.40.40.10">
    <property type="entry name" value="RlpA-like domain"/>
    <property type="match status" value="1"/>
</dbReference>
<dbReference type="InterPro" id="IPR007112">
    <property type="entry name" value="Expansin/allergen_DPBB_dom"/>
</dbReference>
<evidence type="ECO:0008006" key="6">
    <source>
        <dbReference type="Google" id="ProtNLM"/>
    </source>
</evidence>
<dbReference type="Gramene" id="AUR62007066-RA">
    <property type="protein sequence ID" value="AUR62007066-RA:cds"/>
    <property type="gene ID" value="AUR62007066"/>
</dbReference>
<dbReference type="InterPro" id="IPR007117">
    <property type="entry name" value="Expansin_CBD"/>
</dbReference>
<dbReference type="PROSITE" id="PS50843">
    <property type="entry name" value="EXPANSIN_CBD"/>
    <property type="match status" value="1"/>
</dbReference>
<comment type="similarity">
    <text evidence="1">Belongs to the expansin family.</text>
</comment>
<dbReference type="SUPFAM" id="SSF50685">
    <property type="entry name" value="Barwin-like endoglucanases"/>
    <property type="match status" value="1"/>
</dbReference>
<dbReference type="SUPFAM" id="SSF49590">
    <property type="entry name" value="PHL pollen allergen"/>
    <property type="match status" value="1"/>
</dbReference>
<dbReference type="PANTHER" id="PTHR31692:SF2">
    <property type="entry name" value="EXPANSIN-LIKE B1"/>
    <property type="match status" value="1"/>
</dbReference>
<proteinExistence type="inferred from homology"/>
<evidence type="ECO:0000259" key="3">
    <source>
        <dbReference type="PROSITE" id="PS50843"/>
    </source>
</evidence>
<dbReference type="Pfam" id="PF01357">
    <property type="entry name" value="Expansin_C"/>
    <property type="match status" value="1"/>
</dbReference>
<protein>
    <recommendedName>
        <fullName evidence="6">Expansin-like EG45 domain-containing protein</fullName>
    </recommendedName>
</protein>
<dbReference type="Gene3D" id="2.60.40.760">
    <property type="entry name" value="Expansin, cellulose-binding-like domain"/>
    <property type="match status" value="1"/>
</dbReference>